<name>A0AB73BSA4_9LACO</name>
<protein>
    <submittedName>
        <fullName evidence="2">DUF4065 domain-containing protein</fullName>
    </submittedName>
</protein>
<dbReference type="AlphaFoldDB" id="A0AB73BSA4"/>
<dbReference type="EMBL" id="VUAO01000002">
    <property type="protein sequence ID" value="KAA8799491.1"/>
    <property type="molecule type" value="Genomic_DNA"/>
</dbReference>
<feature type="domain" description="Antitoxin SocA-like Panacea" evidence="1">
    <location>
        <begin position="51"/>
        <end position="157"/>
    </location>
</feature>
<accession>A0AB73BSA4</accession>
<proteinExistence type="predicted"/>
<evidence type="ECO:0000313" key="2">
    <source>
        <dbReference type="EMBL" id="KAA8799491.1"/>
    </source>
</evidence>
<reference evidence="2 3" key="1">
    <citation type="submission" date="2019-09" db="EMBL/GenBank/DDBJ databases">
        <title>Comparative analysis of L. crispatus genomes revealed niche specific adaptation to different host and body sites.</title>
        <authorList>
            <person name="Pan M."/>
            <person name="Hidalgo-Cantabrana C."/>
            <person name="Barrangou R."/>
        </authorList>
    </citation>
    <scope>NUCLEOTIDE SEQUENCE [LARGE SCALE GENOMIC DNA]</scope>
    <source>
        <strain evidence="2 3">NCK973</strain>
    </source>
</reference>
<sequence>MWLETCYDIMIFYRGLEIMAESLKTQEPIAVANFVINLANENKLSVTNLQLQKILFFLQGYTLDKYQVGIVNGTFSKWQYGPVQKNVYRTFRDNGASPITNEYSDAYFDELGQFRTQTPEMKSIDNNVRDVLKSLVLKLLRIPVWKLVDLTHKDPSWCNYKDEIMEYQASDYRNEEIESCFVNNEAELK</sequence>
<evidence type="ECO:0000259" key="1">
    <source>
        <dbReference type="Pfam" id="PF13274"/>
    </source>
</evidence>
<dbReference type="InterPro" id="IPR025272">
    <property type="entry name" value="SocA_Panacea"/>
</dbReference>
<dbReference type="Pfam" id="PF13274">
    <property type="entry name" value="SocA_Panacea"/>
    <property type="match status" value="1"/>
</dbReference>
<organism evidence="2 3">
    <name type="scientific">Lactobacillus crispatus</name>
    <dbReference type="NCBI Taxonomy" id="47770"/>
    <lineage>
        <taxon>Bacteria</taxon>
        <taxon>Bacillati</taxon>
        <taxon>Bacillota</taxon>
        <taxon>Bacilli</taxon>
        <taxon>Lactobacillales</taxon>
        <taxon>Lactobacillaceae</taxon>
        <taxon>Lactobacillus</taxon>
    </lineage>
</organism>
<gene>
    <name evidence="2" type="ORF">F1C02_01170</name>
</gene>
<comment type="caution">
    <text evidence="2">The sequence shown here is derived from an EMBL/GenBank/DDBJ whole genome shotgun (WGS) entry which is preliminary data.</text>
</comment>
<dbReference type="Proteomes" id="UP000322051">
    <property type="component" value="Unassembled WGS sequence"/>
</dbReference>
<evidence type="ECO:0000313" key="3">
    <source>
        <dbReference type="Proteomes" id="UP000322051"/>
    </source>
</evidence>